<sequence>MSANLSHHLVRWHTSRQCFNPSLTHIPAELRPWLVANGSLTRQLTQLAGGQFRVEPFRQGFERIYLHESQLMHTAVDQQAWVREVYLYGCEAQPWVKARSIIPVQSLKGQGLRLRYLKNRSLGSLLFARTAPQCIRQIALLPEGWTRRSLYIWHQRPLIVQETFLPGFQHYLLNHSQL</sequence>
<keyword evidence="6" id="KW-1185">Reference proteome</keyword>
<dbReference type="Pfam" id="PF04345">
    <property type="entry name" value="Chor_lyase"/>
    <property type="match status" value="1"/>
</dbReference>
<dbReference type="PANTHER" id="PTHR38683:SF1">
    <property type="entry name" value="CHORISMATE PYRUVATE-LYASE"/>
    <property type="match status" value="1"/>
</dbReference>
<proteinExistence type="inferred from homology"/>
<dbReference type="GO" id="GO:0005829">
    <property type="term" value="C:cytosol"/>
    <property type="evidence" value="ECO:0007669"/>
    <property type="project" value="TreeGrafter"/>
</dbReference>
<keyword evidence="3 4" id="KW-0456">Lyase</keyword>
<feature type="binding site" evidence="4">
    <location>
        <position position="162"/>
    </location>
    <ligand>
        <name>substrate</name>
    </ligand>
</feature>
<dbReference type="OrthoDB" id="9789493at2"/>
<dbReference type="PANTHER" id="PTHR38683">
    <property type="entry name" value="CHORISMATE PYRUVATE-LYASE"/>
    <property type="match status" value="1"/>
</dbReference>
<dbReference type="AlphaFoldDB" id="A0A4Y7XCD1"/>
<dbReference type="GO" id="GO:0008813">
    <property type="term" value="F:chorismate lyase activity"/>
    <property type="evidence" value="ECO:0007669"/>
    <property type="project" value="UniProtKB-UniRule"/>
</dbReference>
<dbReference type="EC" id="4.1.3.40" evidence="4"/>
<dbReference type="Proteomes" id="UP000297834">
    <property type="component" value="Unassembled WGS sequence"/>
</dbReference>
<reference evidence="5 6" key="1">
    <citation type="submission" date="2019-03" db="EMBL/GenBank/DDBJ databases">
        <title>Alkanindiges illinoisensis: a potential pathogenic isolated from ascites of a gastric cancer patient with abdominal metastasis.</title>
        <authorList>
            <person name="Hu X."/>
            <person name="Yang B."/>
            <person name="Yan X."/>
            <person name="Lin L."/>
            <person name="Zhao H."/>
            <person name="Zhou F."/>
            <person name="Su B."/>
            <person name="Chen J."/>
            <person name="Rui Y."/>
            <person name="Wang Q."/>
            <person name="Zheng L."/>
        </authorList>
    </citation>
    <scope>NUCLEOTIDE SEQUENCE [LARGE SCALE GENOMIC DNA]</scope>
    <source>
        <strain evidence="5 6">NFYY 23406</strain>
    </source>
</reference>
<evidence type="ECO:0000256" key="2">
    <source>
        <dbReference type="ARBA" id="ARBA00022688"/>
    </source>
</evidence>
<evidence type="ECO:0000313" key="5">
    <source>
        <dbReference type="EMBL" id="TEU27268.1"/>
    </source>
</evidence>
<keyword evidence="2 4" id="KW-0831">Ubiquinone biosynthesis</keyword>
<comment type="subcellular location">
    <subcellularLocation>
        <location evidence="4">Cytoplasm</location>
    </subcellularLocation>
</comment>
<dbReference type="GO" id="GO:0006744">
    <property type="term" value="P:ubiquinone biosynthetic process"/>
    <property type="evidence" value="ECO:0007669"/>
    <property type="project" value="UniProtKB-UniRule"/>
</dbReference>
<dbReference type="GO" id="GO:0042866">
    <property type="term" value="P:pyruvate biosynthetic process"/>
    <property type="evidence" value="ECO:0007669"/>
    <property type="project" value="UniProtKB-UniRule"/>
</dbReference>
<comment type="caution">
    <text evidence="4">Lacks conserved residue(s) required for the propagation of feature annotation.</text>
</comment>
<organism evidence="5 6">
    <name type="scientific">Alkanindiges illinoisensis</name>
    <dbReference type="NCBI Taxonomy" id="197183"/>
    <lineage>
        <taxon>Bacteria</taxon>
        <taxon>Pseudomonadati</taxon>
        <taxon>Pseudomonadota</taxon>
        <taxon>Gammaproteobacteria</taxon>
        <taxon>Moraxellales</taxon>
        <taxon>Moraxellaceae</taxon>
        <taxon>Alkanindiges</taxon>
    </lineage>
</organism>
<gene>
    <name evidence="4" type="primary">ubiC</name>
    <name evidence="5" type="ORF">E2B99_07080</name>
</gene>
<dbReference type="UniPathway" id="UPA00232"/>
<dbReference type="EMBL" id="SNTY01000024">
    <property type="protein sequence ID" value="TEU27268.1"/>
    <property type="molecule type" value="Genomic_DNA"/>
</dbReference>
<dbReference type="InterPro" id="IPR028978">
    <property type="entry name" value="Chorismate_lyase_/UTRA_dom_sf"/>
</dbReference>
<dbReference type="STRING" id="1120977.GCA_000619845_00351"/>
<keyword evidence="1 4" id="KW-0963">Cytoplasm</keyword>
<comment type="caution">
    <text evidence="5">The sequence shown here is derived from an EMBL/GenBank/DDBJ whole genome shotgun (WGS) entry which is preliminary data.</text>
</comment>
<name>A0A4Y7XCD1_9GAMM</name>
<feature type="binding site" evidence="4">
    <location>
        <position position="122"/>
    </location>
    <ligand>
        <name>substrate</name>
    </ligand>
</feature>
<keyword evidence="4" id="KW-0670">Pyruvate</keyword>
<feature type="binding site" evidence="4">
    <location>
        <position position="83"/>
    </location>
    <ligand>
        <name>substrate</name>
    </ligand>
</feature>
<protein>
    <recommendedName>
        <fullName evidence="4">Probable chorismate pyruvate-lyase</fullName>
        <shortName evidence="4">CL</shortName>
        <shortName evidence="4">CPL</shortName>
        <ecNumber evidence="4">4.1.3.40</ecNumber>
    </recommendedName>
</protein>
<dbReference type="HAMAP" id="MF_01632">
    <property type="entry name" value="UbiC"/>
    <property type="match status" value="1"/>
</dbReference>
<dbReference type="SUPFAM" id="SSF64288">
    <property type="entry name" value="Chorismate lyase-like"/>
    <property type="match status" value="1"/>
</dbReference>
<accession>A0A4Y7XCD1</accession>
<evidence type="ECO:0000256" key="1">
    <source>
        <dbReference type="ARBA" id="ARBA00022490"/>
    </source>
</evidence>
<comment type="similarity">
    <text evidence="4">Belongs to the UbiC family.</text>
</comment>
<evidence type="ECO:0000256" key="4">
    <source>
        <dbReference type="HAMAP-Rule" id="MF_01632"/>
    </source>
</evidence>
<evidence type="ECO:0000313" key="6">
    <source>
        <dbReference type="Proteomes" id="UP000297834"/>
    </source>
</evidence>
<comment type="catalytic activity">
    <reaction evidence="4">
        <text>chorismate = 4-hydroxybenzoate + pyruvate</text>
        <dbReference type="Rhea" id="RHEA:16505"/>
        <dbReference type="ChEBI" id="CHEBI:15361"/>
        <dbReference type="ChEBI" id="CHEBI:17879"/>
        <dbReference type="ChEBI" id="CHEBI:29748"/>
        <dbReference type="EC" id="4.1.3.40"/>
    </reaction>
</comment>
<dbReference type="InterPro" id="IPR007440">
    <property type="entry name" value="Chorismate--pyruvate_lyase"/>
</dbReference>
<evidence type="ECO:0000256" key="3">
    <source>
        <dbReference type="ARBA" id="ARBA00023239"/>
    </source>
</evidence>
<dbReference type="Gene3D" id="3.40.1410.10">
    <property type="entry name" value="Chorismate lyase-like"/>
    <property type="match status" value="1"/>
</dbReference>
<comment type="function">
    <text evidence="4">Removes the pyruvyl group from chorismate, with concomitant aromatization of the ring, to provide 4-hydroxybenzoate (4HB) for the ubiquinone pathway.</text>
</comment>
<comment type="pathway">
    <text evidence="4">Cofactor biosynthesis; ubiquinone biosynthesis.</text>
</comment>
<dbReference type="RefSeq" id="WP_134244224.1">
    <property type="nucleotide sequence ID" value="NZ_SNTY01000024.1"/>
</dbReference>